<dbReference type="InterPro" id="IPR026791">
    <property type="entry name" value="DOCK"/>
</dbReference>
<sequence length="727" mass="81000">MWDCLRMASTGVLENAAAWDHQRSASDFHADNEWSPLPKIARGTAVGRYSPSVDTAVPGIDSPVDVGDELYVFESHYTGKWYRGYIVSPPRAQSAFNQPLPRSNQRLNNAALKPLDFDVAVGVFPAGIVSLKESFELSQDSISRAQNSLALENDNDSTMTQIKPSPPAIPALKLENNNPTIHNEPLVDDIPSVINEWYNTYVYHHFLHGNYRLVQTIQDAIRDLYEIRRKLVYNLVTRNERIIARKKAIWQIARVTKLLNRGIIVRDTTSGEMLSGNDGPVRLAQEQMLLALAPNYPDHAVVGDYLTEATMPKHILCDFKSCAGQLYGHGLTLKLHLRSKTHRLTESFHVKVKQETSISEISAVLFKDLPVAIAKDDVYLVAILYEDVPLTTQNPTPISSLMGTQAQKGARPVGVQQQQQQQTSGAAGTPRLQISHGRRGVAAGAADISRLFRMEESVESPFTIRMYATYFDKGDPSDDNRGWGELVDRIIRGRPFGVACTPRAEQIVCTVKAFEGPSVNRIEGLTHEGSHRAISFAKSLFVNALSEHRDDVYIHLGKVSLTFAPNLIPDYIVITMSSSSGNTLFTNAANGTPLKSWDSMAAFNNESIGEVIRCTDFEKNEMIYLSLYVSGQFLAQGCIPLWHGNRVWSGKRNINFIRDGNNVAQLNTLVDFVGNGYNTDVSIEKILNWKIVYEKHGIEEISATLSKFKVIEDTEFLKVSTFFGIQL</sequence>
<dbReference type="PANTHER" id="PTHR45653:SF10">
    <property type="entry name" value="MYOBLAST CITY, ISOFORM B"/>
    <property type="match status" value="1"/>
</dbReference>
<accession>A0A642V1G9</accession>
<evidence type="ECO:0000259" key="3">
    <source>
        <dbReference type="Pfam" id="PF25338"/>
    </source>
</evidence>
<feature type="domain" description="Dedicator of cytokinesis N-terminal" evidence="2">
    <location>
        <begin position="170"/>
        <end position="516"/>
    </location>
</feature>
<protein>
    <submittedName>
        <fullName evidence="4">Uncharacterized protein</fullName>
    </submittedName>
</protein>
<dbReference type="OrthoDB" id="18896at2759"/>
<dbReference type="Pfam" id="PF25338">
    <property type="entry name" value="C2_DCK_4th"/>
    <property type="match status" value="1"/>
</dbReference>
<name>A0A642V1G9_9ASCO</name>
<dbReference type="GO" id="GO:0031267">
    <property type="term" value="F:small GTPase binding"/>
    <property type="evidence" value="ECO:0007669"/>
    <property type="project" value="TreeGrafter"/>
</dbReference>
<evidence type="ECO:0000256" key="1">
    <source>
        <dbReference type="SAM" id="MobiDB-lite"/>
    </source>
</evidence>
<dbReference type="GO" id="GO:0005737">
    <property type="term" value="C:cytoplasm"/>
    <property type="evidence" value="ECO:0007669"/>
    <property type="project" value="TreeGrafter"/>
</dbReference>
<organism evidence="4 5">
    <name type="scientific">Trichomonascus ciferrii</name>
    <dbReference type="NCBI Taxonomy" id="44093"/>
    <lineage>
        <taxon>Eukaryota</taxon>
        <taxon>Fungi</taxon>
        <taxon>Dikarya</taxon>
        <taxon>Ascomycota</taxon>
        <taxon>Saccharomycotina</taxon>
        <taxon>Dipodascomycetes</taxon>
        <taxon>Dipodascales</taxon>
        <taxon>Trichomonascaceae</taxon>
        <taxon>Trichomonascus</taxon>
        <taxon>Trichomonascus ciferrii complex</taxon>
    </lineage>
</organism>
<dbReference type="GO" id="GO:0007264">
    <property type="term" value="P:small GTPase-mediated signal transduction"/>
    <property type="evidence" value="ECO:0007669"/>
    <property type="project" value="InterPro"/>
</dbReference>
<dbReference type="AlphaFoldDB" id="A0A642V1G9"/>
<comment type="caution">
    <text evidence="4">The sequence shown here is derived from an EMBL/GenBank/DDBJ whole genome shotgun (WGS) entry which is preliminary data.</text>
</comment>
<evidence type="ECO:0000313" key="5">
    <source>
        <dbReference type="Proteomes" id="UP000761534"/>
    </source>
</evidence>
<dbReference type="EMBL" id="SWFS01000321">
    <property type="protein sequence ID" value="KAA8910152.1"/>
    <property type="molecule type" value="Genomic_DNA"/>
</dbReference>
<feature type="domain" description="DCK1-like fourth C2" evidence="3">
    <location>
        <begin position="550"/>
        <end position="675"/>
    </location>
</feature>
<evidence type="ECO:0000313" key="4">
    <source>
        <dbReference type="EMBL" id="KAA8910152.1"/>
    </source>
</evidence>
<gene>
    <name evidence="4" type="ORF">TRICI_004253</name>
</gene>
<dbReference type="VEuPathDB" id="FungiDB:TRICI_004253"/>
<evidence type="ECO:0000259" key="2">
    <source>
        <dbReference type="Pfam" id="PF16172"/>
    </source>
</evidence>
<dbReference type="Proteomes" id="UP000761534">
    <property type="component" value="Unassembled WGS sequence"/>
</dbReference>
<dbReference type="InterPro" id="IPR057500">
    <property type="entry name" value="C2_DCK1_4th"/>
</dbReference>
<dbReference type="GO" id="GO:0005085">
    <property type="term" value="F:guanyl-nucleotide exchange factor activity"/>
    <property type="evidence" value="ECO:0007669"/>
    <property type="project" value="InterPro"/>
</dbReference>
<feature type="region of interest" description="Disordered" evidence="1">
    <location>
        <begin position="405"/>
        <end position="431"/>
    </location>
</feature>
<dbReference type="PANTHER" id="PTHR45653">
    <property type="entry name" value="DEDICATOR OF CYTOKINESIS"/>
    <property type="match status" value="1"/>
</dbReference>
<dbReference type="InterPro" id="IPR032376">
    <property type="entry name" value="DOCK_N"/>
</dbReference>
<dbReference type="Pfam" id="PF16172">
    <property type="entry name" value="DOCK_N"/>
    <property type="match status" value="1"/>
</dbReference>
<proteinExistence type="predicted"/>
<keyword evidence="5" id="KW-1185">Reference proteome</keyword>
<dbReference type="InterPro" id="IPR042455">
    <property type="entry name" value="DOCK_N_sub1"/>
</dbReference>
<dbReference type="Gene3D" id="1.20.1270.350">
    <property type="entry name" value="Dedicator of cytokinesis N-terminal subdomain"/>
    <property type="match status" value="1"/>
</dbReference>
<reference evidence="4" key="1">
    <citation type="journal article" date="2019" name="G3 (Bethesda)">
        <title>Genome Assemblies of Two Rare Opportunistic Yeast Pathogens: Diutina rugosa (syn. Candida rugosa) and Trichomonascus ciferrii (syn. Candida ciferrii).</title>
        <authorList>
            <person name="Mixao V."/>
            <person name="Saus E."/>
            <person name="Hansen A.P."/>
            <person name="Lass-Florl C."/>
            <person name="Gabaldon T."/>
        </authorList>
    </citation>
    <scope>NUCLEOTIDE SEQUENCE</scope>
    <source>
        <strain evidence="4">CBS 4856</strain>
    </source>
</reference>
<dbReference type="GO" id="GO:0005886">
    <property type="term" value="C:plasma membrane"/>
    <property type="evidence" value="ECO:0007669"/>
    <property type="project" value="TreeGrafter"/>
</dbReference>